<evidence type="ECO:0000313" key="2">
    <source>
        <dbReference type="Proteomes" id="UP000182977"/>
    </source>
</evidence>
<gene>
    <name evidence="1" type="ORF">SAMN04488563_3384</name>
</gene>
<reference evidence="2" key="1">
    <citation type="submission" date="2016-10" db="EMBL/GenBank/DDBJ databases">
        <authorList>
            <person name="Varghese N."/>
            <person name="Submissions S."/>
        </authorList>
    </citation>
    <scope>NUCLEOTIDE SEQUENCE [LARGE SCALE GENOMIC DNA]</scope>
    <source>
        <strain evidence="2">DSM 45079</strain>
    </source>
</reference>
<keyword evidence="2" id="KW-1185">Reference proteome</keyword>
<name>A0A1H2K3U9_9ACTN</name>
<dbReference type="Proteomes" id="UP000182977">
    <property type="component" value="Chromosome I"/>
</dbReference>
<dbReference type="RefSeq" id="WP_083421329.1">
    <property type="nucleotide sequence ID" value="NZ_KQ061224.1"/>
</dbReference>
<dbReference type="STRING" id="419479.SAMN04488563_3384"/>
<dbReference type="EMBL" id="LT629791">
    <property type="protein sequence ID" value="SDU63242.1"/>
    <property type="molecule type" value="Genomic_DNA"/>
</dbReference>
<dbReference type="OrthoDB" id="1425928at2"/>
<protein>
    <submittedName>
        <fullName evidence="1">Uncharacterized protein</fullName>
    </submittedName>
</protein>
<proteinExistence type="predicted"/>
<evidence type="ECO:0000313" key="1">
    <source>
        <dbReference type="EMBL" id="SDU63242.1"/>
    </source>
</evidence>
<accession>A0A1H2K3U9</accession>
<organism evidence="1 2">
    <name type="scientific">Jiangella alkaliphila</name>
    <dbReference type="NCBI Taxonomy" id="419479"/>
    <lineage>
        <taxon>Bacteria</taxon>
        <taxon>Bacillati</taxon>
        <taxon>Actinomycetota</taxon>
        <taxon>Actinomycetes</taxon>
        <taxon>Jiangellales</taxon>
        <taxon>Jiangellaceae</taxon>
        <taxon>Jiangella</taxon>
    </lineage>
</organism>
<dbReference type="AlphaFoldDB" id="A0A1H2K3U9"/>
<sequence>MTTSQERIRILAGGSLDVDNFGDLLFLLVTEKYLDGMVVATGPFGWDMMSILGRRVHAYTPLL</sequence>